<dbReference type="EMBL" id="JAUCMV010000001">
    <property type="protein sequence ID" value="KAK0426716.1"/>
    <property type="molecule type" value="Genomic_DNA"/>
</dbReference>
<dbReference type="AlphaFoldDB" id="A0AA39IN89"/>
<keyword evidence="3" id="KW-1185">Reference proteome</keyword>
<feature type="transmembrane region" description="Helical" evidence="1">
    <location>
        <begin position="61"/>
        <end position="79"/>
    </location>
</feature>
<name>A0AA39IN89_9BILA</name>
<proteinExistence type="predicted"/>
<organism evidence="2 3">
    <name type="scientific">Steinernema hermaphroditum</name>
    <dbReference type="NCBI Taxonomy" id="289476"/>
    <lineage>
        <taxon>Eukaryota</taxon>
        <taxon>Metazoa</taxon>
        <taxon>Ecdysozoa</taxon>
        <taxon>Nematoda</taxon>
        <taxon>Chromadorea</taxon>
        <taxon>Rhabditida</taxon>
        <taxon>Tylenchina</taxon>
        <taxon>Panagrolaimomorpha</taxon>
        <taxon>Strongyloidoidea</taxon>
        <taxon>Steinernematidae</taxon>
        <taxon>Steinernema</taxon>
    </lineage>
</organism>
<feature type="transmembrane region" description="Helical" evidence="1">
    <location>
        <begin position="20"/>
        <end position="41"/>
    </location>
</feature>
<accession>A0AA39IN89</accession>
<protein>
    <submittedName>
        <fullName evidence="2">Uncharacterized protein</fullName>
    </submittedName>
</protein>
<keyword evidence="1" id="KW-1133">Transmembrane helix</keyword>
<keyword evidence="1" id="KW-0472">Membrane</keyword>
<sequence length="286" mass="33079">MDSPDNISTYYSVSESLVLGIPYVVITSIYLPLYFAIIVTLSNKTEYDGLILYRILEHISIANLLSLLSMLTCGVFELTRVKFHGVLDITAGSFAAWFRIGFILLNILLSLNQLSVAFHFSIPYERDLHKYLIFLIWYALIVLVLMTVYLNFDFYYAFESHYYHDPTEKFEFIINACRHVTTAIYIVTVFRVIYLKFVRKQALDHRELSALYQTLALHLPTHIVSIVYQVFASQIKASNYSKLTYILLYRSLPAVTITLVLLLNRNLYKDVCHQVSKIKGRLIAVV</sequence>
<evidence type="ECO:0000313" key="2">
    <source>
        <dbReference type="EMBL" id="KAK0426716.1"/>
    </source>
</evidence>
<comment type="caution">
    <text evidence="2">The sequence shown here is derived from an EMBL/GenBank/DDBJ whole genome shotgun (WGS) entry which is preliminary data.</text>
</comment>
<feature type="transmembrane region" description="Helical" evidence="1">
    <location>
        <begin position="172"/>
        <end position="198"/>
    </location>
</feature>
<keyword evidence="1" id="KW-0812">Transmembrane</keyword>
<dbReference type="Proteomes" id="UP001175271">
    <property type="component" value="Unassembled WGS sequence"/>
</dbReference>
<feature type="transmembrane region" description="Helical" evidence="1">
    <location>
        <begin position="131"/>
        <end position="152"/>
    </location>
</feature>
<evidence type="ECO:0000313" key="3">
    <source>
        <dbReference type="Proteomes" id="UP001175271"/>
    </source>
</evidence>
<reference evidence="2" key="1">
    <citation type="submission" date="2023-06" db="EMBL/GenBank/DDBJ databases">
        <title>Genomic analysis of the entomopathogenic nematode Steinernema hermaphroditum.</title>
        <authorList>
            <person name="Schwarz E.M."/>
            <person name="Heppert J.K."/>
            <person name="Baniya A."/>
            <person name="Schwartz H.T."/>
            <person name="Tan C.-H."/>
            <person name="Antoshechkin I."/>
            <person name="Sternberg P.W."/>
            <person name="Goodrich-Blair H."/>
            <person name="Dillman A.R."/>
        </authorList>
    </citation>
    <scope>NUCLEOTIDE SEQUENCE</scope>
    <source>
        <strain evidence="2">PS9179</strain>
        <tissue evidence="2">Whole animal</tissue>
    </source>
</reference>
<evidence type="ECO:0000256" key="1">
    <source>
        <dbReference type="SAM" id="Phobius"/>
    </source>
</evidence>
<feature type="transmembrane region" description="Helical" evidence="1">
    <location>
        <begin position="210"/>
        <end position="231"/>
    </location>
</feature>
<feature type="transmembrane region" description="Helical" evidence="1">
    <location>
        <begin position="243"/>
        <end position="263"/>
    </location>
</feature>
<gene>
    <name evidence="2" type="ORF">QR680_009862</name>
</gene>
<feature type="transmembrane region" description="Helical" evidence="1">
    <location>
        <begin position="91"/>
        <end position="111"/>
    </location>
</feature>